<evidence type="ECO:0000313" key="7">
    <source>
        <dbReference type="EMBL" id="RPB09720.1"/>
    </source>
</evidence>
<sequence length="1209" mass="136813">MGYQTVRPAGVPRPDLLVMIPAAAAAQVVLATDIRTHLSSCCSRNDVFSNNHHINSYASPQKIPYSQNNASKSSPIPRKRKRNTSTARSQQFLATIELLNDLGNFCGVGTIDIPMPRRAAVGMEAPDGWFWLETPGRSHQFPKQSIQAKMIALVEAGWLRCTYQMIPNTQSSARVRIYVLPDDVGRTYIKREDTTLRKCLRTVVSATDDSKQKWKMSESPDCERQEIEETASLFYMFNKLKSPAPDPESFWIKDENTKELINDVLTRDLPGVKTTLYRHQKRTVAMMLQKELAPEQTMDPRLTSVHGPDEGVYFHDFETTELFQDPRYFEDVKGGILAEEMGTGYGLEQLASHFALILATKSQISFTPDEYEQPPQVRPAVGSLMSMCIASIWRNAIPWKQYSGTDQLPDNCEKAILDSHGYYEIQPPVRSRSSRYDTDPALKEKIYLGSGTIIVCPQNLVEQWQGEIEKHLEKDALNVLTCGNSKDQIPTIQELLKYDVIIFSRSRFDKEAREGLDQKGRRESGGKPLICTCPYMGATRTPNCTCFRKEDVYKSPLMSIHWKRLIVDEGHSMASGSKTNSVLVADKLPVERRWIVTGTPTSELVGIMTGTAMDSVEDQEAYTDKLLEDRKETKINEAAQLERVGKMVCDFLKQEPWTLSQWKRYMNPTRMKSMLEKFFIRHTAKDITFSVELPPLYQKDVPLEPSYFDKISMNLLIGALAVNAVTSERSDKDYMFHKDNKANLRKLTDNLLKRAGFYWSGYSPEDIESHVKTSRKYRKTKKCTPEDRALLEKSIAAGETALKDPTWRNITTYHEMVYFLADFPNQLTEQWGLIPGATPRNGFHEIGGAQIQNLQKSLNAHSWLEYDALILKLKALGQAFHNTRDSKHHPQPNTDPHHAANTPKTPPPTRPRFPDLSTMPALAKPHIVGTASKKLTYLVTAIRKHHTTEKTLVFYEDQDTAWYLTQALELLGIETLAYSPGLSPAQKSLHLRTFQHSDKYRILVMDLRQAAHGLNVCAASRVYFINPVWRGDVERQAVKRAHRIGQTREVYVETLYLKGTVEEAVLARRREMSERERGDAKTLVDDEAMCEIIRKWEFLPIVAGEEKRPACMLEDSEPLFGHGKHGGVYDQVEGLPGDPVVARARVKREMASTPKRKRTPGAEEPPKRKRHGFMGSPGRNLVLEEEEDGNDSGASGASGVAGAKVVRFA</sequence>
<evidence type="ECO:0000259" key="6">
    <source>
        <dbReference type="PROSITE" id="PS51194"/>
    </source>
</evidence>
<feature type="region of interest" description="Disordered" evidence="4">
    <location>
        <begin position="883"/>
        <end position="914"/>
    </location>
</feature>
<organism evidence="7 8">
    <name type="scientific">Morchella conica CCBAS932</name>
    <dbReference type="NCBI Taxonomy" id="1392247"/>
    <lineage>
        <taxon>Eukaryota</taxon>
        <taxon>Fungi</taxon>
        <taxon>Dikarya</taxon>
        <taxon>Ascomycota</taxon>
        <taxon>Pezizomycotina</taxon>
        <taxon>Pezizomycetes</taxon>
        <taxon>Pezizales</taxon>
        <taxon>Morchellaceae</taxon>
        <taxon>Morchella</taxon>
    </lineage>
</organism>
<gene>
    <name evidence="7" type="ORF">P167DRAFT_547837</name>
</gene>
<keyword evidence="2" id="KW-0378">Hydrolase</keyword>
<protein>
    <recommendedName>
        <fullName evidence="9">P-loop containing nucleoside triphosphate hydrolase protein</fullName>
    </recommendedName>
</protein>
<dbReference type="InterPro" id="IPR049730">
    <property type="entry name" value="SNF2/RAD54-like_C"/>
</dbReference>
<dbReference type="Pfam" id="PF00176">
    <property type="entry name" value="SNF2-rel_dom"/>
    <property type="match status" value="1"/>
</dbReference>
<feature type="region of interest" description="Disordered" evidence="4">
    <location>
        <begin position="1147"/>
        <end position="1209"/>
    </location>
</feature>
<dbReference type="PANTHER" id="PTHR45626:SF51">
    <property type="entry name" value="SNF2-RELATED DOMAIN-CONTAINING PROTEIN"/>
    <property type="match status" value="1"/>
</dbReference>
<dbReference type="OrthoDB" id="2801544at2759"/>
<reference evidence="7 8" key="1">
    <citation type="journal article" date="2018" name="Nat. Ecol. Evol.">
        <title>Pezizomycetes genomes reveal the molecular basis of ectomycorrhizal truffle lifestyle.</title>
        <authorList>
            <person name="Murat C."/>
            <person name="Payen T."/>
            <person name="Noel B."/>
            <person name="Kuo A."/>
            <person name="Morin E."/>
            <person name="Chen J."/>
            <person name="Kohler A."/>
            <person name="Krizsan K."/>
            <person name="Balestrini R."/>
            <person name="Da Silva C."/>
            <person name="Montanini B."/>
            <person name="Hainaut M."/>
            <person name="Levati E."/>
            <person name="Barry K.W."/>
            <person name="Belfiori B."/>
            <person name="Cichocki N."/>
            <person name="Clum A."/>
            <person name="Dockter R.B."/>
            <person name="Fauchery L."/>
            <person name="Guy J."/>
            <person name="Iotti M."/>
            <person name="Le Tacon F."/>
            <person name="Lindquist E.A."/>
            <person name="Lipzen A."/>
            <person name="Malagnac F."/>
            <person name="Mello A."/>
            <person name="Molinier V."/>
            <person name="Miyauchi S."/>
            <person name="Poulain J."/>
            <person name="Riccioni C."/>
            <person name="Rubini A."/>
            <person name="Sitrit Y."/>
            <person name="Splivallo R."/>
            <person name="Traeger S."/>
            <person name="Wang M."/>
            <person name="Zifcakova L."/>
            <person name="Wipf D."/>
            <person name="Zambonelli A."/>
            <person name="Paolocci F."/>
            <person name="Nowrousian M."/>
            <person name="Ottonello S."/>
            <person name="Baldrian P."/>
            <person name="Spatafora J.W."/>
            <person name="Henrissat B."/>
            <person name="Nagy L.G."/>
            <person name="Aury J.M."/>
            <person name="Wincker P."/>
            <person name="Grigoriev I.V."/>
            <person name="Bonfante P."/>
            <person name="Martin F.M."/>
        </authorList>
    </citation>
    <scope>NUCLEOTIDE SEQUENCE [LARGE SCALE GENOMIC DNA]</scope>
    <source>
        <strain evidence="7 8">CCBAS932</strain>
    </source>
</reference>
<dbReference type="Gene3D" id="3.40.50.10810">
    <property type="entry name" value="Tandem AAA-ATPase domain"/>
    <property type="match status" value="1"/>
</dbReference>
<dbReference type="GO" id="GO:0005634">
    <property type="term" value="C:nucleus"/>
    <property type="evidence" value="ECO:0007669"/>
    <property type="project" value="TreeGrafter"/>
</dbReference>
<evidence type="ECO:0008006" key="9">
    <source>
        <dbReference type="Google" id="ProtNLM"/>
    </source>
</evidence>
<feature type="region of interest" description="Disordered" evidence="4">
    <location>
        <begin position="58"/>
        <end position="87"/>
    </location>
</feature>
<dbReference type="GO" id="GO:0008094">
    <property type="term" value="F:ATP-dependent activity, acting on DNA"/>
    <property type="evidence" value="ECO:0007669"/>
    <property type="project" value="TreeGrafter"/>
</dbReference>
<dbReference type="STRING" id="1392247.A0A3N4KGV1"/>
<dbReference type="InterPro" id="IPR038718">
    <property type="entry name" value="SNF2-like_sf"/>
</dbReference>
<dbReference type="PROSITE" id="PS51194">
    <property type="entry name" value="HELICASE_CTER"/>
    <property type="match status" value="1"/>
</dbReference>
<dbReference type="Pfam" id="PF00271">
    <property type="entry name" value="Helicase_C"/>
    <property type="match status" value="1"/>
</dbReference>
<evidence type="ECO:0000313" key="8">
    <source>
        <dbReference type="Proteomes" id="UP000277580"/>
    </source>
</evidence>
<name>A0A3N4KGV1_9PEZI</name>
<dbReference type="GO" id="GO:0016787">
    <property type="term" value="F:hydrolase activity"/>
    <property type="evidence" value="ECO:0007669"/>
    <property type="project" value="UniProtKB-KW"/>
</dbReference>
<dbReference type="InterPro" id="IPR050628">
    <property type="entry name" value="SNF2_RAD54_helicase_TF"/>
</dbReference>
<dbReference type="CDD" id="cd18793">
    <property type="entry name" value="SF2_C_SNF"/>
    <property type="match status" value="1"/>
</dbReference>
<feature type="domain" description="Helicase C-terminal" evidence="6">
    <location>
        <begin position="934"/>
        <end position="1091"/>
    </location>
</feature>
<evidence type="ECO:0000256" key="3">
    <source>
        <dbReference type="ARBA" id="ARBA00022840"/>
    </source>
</evidence>
<evidence type="ECO:0000256" key="2">
    <source>
        <dbReference type="ARBA" id="ARBA00022801"/>
    </source>
</evidence>
<dbReference type="InterPro" id="IPR001650">
    <property type="entry name" value="Helicase_C-like"/>
</dbReference>
<accession>A0A3N4KGV1</accession>
<dbReference type="SUPFAM" id="SSF52540">
    <property type="entry name" value="P-loop containing nucleoside triphosphate hydrolases"/>
    <property type="match status" value="2"/>
</dbReference>
<dbReference type="GO" id="GO:0006281">
    <property type="term" value="P:DNA repair"/>
    <property type="evidence" value="ECO:0007669"/>
    <property type="project" value="TreeGrafter"/>
</dbReference>
<dbReference type="AlphaFoldDB" id="A0A3N4KGV1"/>
<feature type="compositionally biased region" description="Polar residues" evidence="4">
    <location>
        <begin position="58"/>
        <end position="74"/>
    </location>
</feature>
<dbReference type="Proteomes" id="UP000277580">
    <property type="component" value="Unassembled WGS sequence"/>
</dbReference>
<dbReference type="PROSITE" id="PS51192">
    <property type="entry name" value="HELICASE_ATP_BIND_1"/>
    <property type="match status" value="1"/>
</dbReference>
<evidence type="ECO:0000259" key="5">
    <source>
        <dbReference type="PROSITE" id="PS51192"/>
    </source>
</evidence>
<dbReference type="SMART" id="SM00487">
    <property type="entry name" value="DEXDc"/>
    <property type="match status" value="1"/>
</dbReference>
<keyword evidence="1" id="KW-0547">Nucleotide-binding</keyword>
<dbReference type="PANTHER" id="PTHR45626">
    <property type="entry name" value="TRANSCRIPTION TERMINATION FACTOR 2-RELATED"/>
    <property type="match status" value="1"/>
</dbReference>
<feature type="domain" description="Helicase ATP-binding" evidence="5">
    <location>
        <begin position="453"/>
        <end position="618"/>
    </location>
</feature>
<dbReference type="InParanoid" id="A0A3N4KGV1"/>
<dbReference type="EMBL" id="ML119149">
    <property type="protein sequence ID" value="RPB09720.1"/>
    <property type="molecule type" value="Genomic_DNA"/>
</dbReference>
<evidence type="ECO:0000256" key="4">
    <source>
        <dbReference type="SAM" id="MobiDB-lite"/>
    </source>
</evidence>
<dbReference type="GO" id="GO:0005524">
    <property type="term" value="F:ATP binding"/>
    <property type="evidence" value="ECO:0007669"/>
    <property type="project" value="UniProtKB-KW"/>
</dbReference>
<dbReference type="Gene3D" id="3.40.50.300">
    <property type="entry name" value="P-loop containing nucleotide triphosphate hydrolases"/>
    <property type="match status" value="1"/>
</dbReference>
<evidence type="ECO:0000256" key="1">
    <source>
        <dbReference type="ARBA" id="ARBA00022741"/>
    </source>
</evidence>
<dbReference type="InterPro" id="IPR000330">
    <property type="entry name" value="SNF2_N"/>
</dbReference>
<dbReference type="InterPro" id="IPR027417">
    <property type="entry name" value="P-loop_NTPase"/>
</dbReference>
<feature type="compositionally biased region" description="Low complexity" evidence="4">
    <location>
        <begin position="1192"/>
        <end position="1209"/>
    </location>
</feature>
<proteinExistence type="predicted"/>
<dbReference type="InterPro" id="IPR014001">
    <property type="entry name" value="Helicase_ATP-bd"/>
</dbReference>
<keyword evidence="3" id="KW-0067">ATP-binding</keyword>
<keyword evidence="8" id="KW-1185">Reference proteome</keyword>